<dbReference type="InterPro" id="IPR047735">
    <property type="entry name" value="GrdX-like"/>
</dbReference>
<sequence>MRKIIVTNNQKVFERYKDTFEILFLDQGSYMEVLNKTRDKVHEGYKILTHPMAGSLKPNQTPYKSVVLKKAASNIDYESVILIENTLAAAEKFLKFKATPLWSERILKDFQTVDLSLIDNVVKNPMFNFAIFN</sequence>
<proteinExistence type="predicted"/>
<comment type="caution">
    <text evidence="1">The sequence shown here is derived from an EMBL/GenBank/DDBJ whole genome shotgun (WGS) entry which is preliminary data.</text>
</comment>
<reference evidence="1" key="1">
    <citation type="submission" date="2019-08" db="EMBL/GenBank/DDBJ databases">
        <authorList>
            <person name="Kucharzyk K."/>
            <person name="Murdoch R.W."/>
            <person name="Higgins S."/>
            <person name="Loffler F."/>
        </authorList>
    </citation>
    <scope>NUCLEOTIDE SEQUENCE</scope>
</reference>
<dbReference type="EMBL" id="VSSQ01018571">
    <property type="protein sequence ID" value="MPM61880.1"/>
    <property type="molecule type" value="Genomic_DNA"/>
</dbReference>
<protein>
    <recommendedName>
        <fullName evidence="2">GrdX protein</fullName>
    </recommendedName>
</protein>
<gene>
    <name evidence="1" type="ORF">SDC9_108743</name>
</gene>
<organism evidence="1">
    <name type="scientific">bioreactor metagenome</name>
    <dbReference type="NCBI Taxonomy" id="1076179"/>
    <lineage>
        <taxon>unclassified sequences</taxon>
        <taxon>metagenomes</taxon>
        <taxon>ecological metagenomes</taxon>
    </lineage>
</organism>
<name>A0A645B8U6_9ZZZZ</name>
<dbReference type="NCBIfam" id="NF038093">
    <property type="entry name" value="GrdX"/>
    <property type="match status" value="1"/>
</dbReference>
<accession>A0A645B8U6</accession>
<dbReference type="AlphaFoldDB" id="A0A645B8U6"/>
<evidence type="ECO:0000313" key="1">
    <source>
        <dbReference type="EMBL" id="MPM61880.1"/>
    </source>
</evidence>
<evidence type="ECO:0008006" key="2">
    <source>
        <dbReference type="Google" id="ProtNLM"/>
    </source>
</evidence>